<dbReference type="EMBL" id="AP014680">
    <property type="protein sequence ID" value="BAP86402.1"/>
    <property type="molecule type" value="Genomic_DNA"/>
</dbReference>
<dbReference type="KEGG" id="lho:LOOC260_118960"/>
<accession>A0A0A1GVV5</accession>
<name>A0A0A1GVV5_9LACO</name>
<protein>
    <submittedName>
        <fullName evidence="1">Uncharacterized protein</fullName>
    </submittedName>
</protein>
<dbReference type="STRING" id="1291742.LOOC260_118960"/>
<gene>
    <name evidence="1" type="ORF">LOOC260_118960</name>
</gene>
<dbReference type="AlphaFoldDB" id="A0A0A1GVV5"/>
<sequence length="59" mass="6589">MFWIGTCFALCLDFCGNSHVSKIVGNRNSHIYHTPDRRGYSMNSSNAVYFNSEQAAQAA</sequence>
<dbReference type="Gene3D" id="3.40.10.10">
    <property type="entry name" value="DNA Methylphosphotriester Repair Domain"/>
    <property type="match status" value="1"/>
</dbReference>
<dbReference type="Proteomes" id="UP000031620">
    <property type="component" value="Chromosome"/>
</dbReference>
<organism evidence="1 2">
    <name type="scientific">Paucilactobacillus hokkaidonensis JCM 18461</name>
    <dbReference type="NCBI Taxonomy" id="1291742"/>
    <lineage>
        <taxon>Bacteria</taxon>
        <taxon>Bacillati</taxon>
        <taxon>Bacillota</taxon>
        <taxon>Bacilli</taxon>
        <taxon>Lactobacillales</taxon>
        <taxon>Lactobacillaceae</taxon>
        <taxon>Paucilactobacillus</taxon>
    </lineage>
</organism>
<dbReference type="SUPFAM" id="SSF57884">
    <property type="entry name" value="Ada DNA repair protein, N-terminal domain (N-Ada 10)"/>
    <property type="match status" value="1"/>
</dbReference>
<dbReference type="InterPro" id="IPR035451">
    <property type="entry name" value="Ada-like_dom_sf"/>
</dbReference>
<evidence type="ECO:0000313" key="1">
    <source>
        <dbReference type="EMBL" id="BAP86402.1"/>
    </source>
</evidence>
<reference evidence="1 2" key="1">
    <citation type="submission" date="2014-11" db="EMBL/GenBank/DDBJ databases">
        <title>Complete genome sequence and analysis of Lactobacillus hokkaidonensis LOOC260T.</title>
        <authorList>
            <person name="Tanizawa Y."/>
            <person name="Tohno M."/>
            <person name="Kaminuma E."/>
            <person name="Nakamura Y."/>
            <person name="Arita M."/>
        </authorList>
    </citation>
    <scope>NUCLEOTIDE SEQUENCE [LARGE SCALE GENOMIC DNA]</scope>
    <source>
        <strain evidence="1 2">LOOC260</strain>
    </source>
</reference>
<dbReference type="HOGENOM" id="CLU_2954747_0_0_9"/>
<proteinExistence type="predicted"/>
<evidence type="ECO:0000313" key="2">
    <source>
        <dbReference type="Proteomes" id="UP000031620"/>
    </source>
</evidence>